<proteinExistence type="predicted"/>
<dbReference type="EMBL" id="LN714483">
    <property type="protein sequence ID" value="CEL67766.1"/>
    <property type="molecule type" value="Genomic_DNA"/>
</dbReference>
<evidence type="ECO:0000313" key="1">
    <source>
        <dbReference type="EMBL" id="CEL67766.1"/>
    </source>
</evidence>
<dbReference type="AlphaFoldDB" id="A0A0F7UFH2"/>
<sequence>MPPKKGQKGKKKLCRPEVTRFLQTHQYKCMRSLLDLPGGVPSVHQPSIDTETENSIAALLSVLGRIGISMKYTPAGYPPDVVRHARTILTRNSMVFVSGRGLTLDGEDLQGAANQFLMDVDFHVNGIVAWIEKGLSCDFASTGLVAFQGDLRERFQVFDYVWAAFEERVCHEIGKVMKEIFKPIDLIVDLEGKLSVLEDAQEYEAKRDTEQQLVAAITELLRILSINEDGFKIPKLPASVVAKAKKLIRQYLKLRLVIREIPVVRLKPDLHTNGKLVRAVEHFYWSARDCVDGFDLARCLPILPCTRPVWLLRMGISFPFFQQAGMLSEEREPFTEIET</sequence>
<gene>
    <name evidence="1" type="ORF">BN1204_035550</name>
</gene>
<accession>A0A0F7UFH2</accession>
<reference evidence="1" key="1">
    <citation type="journal article" date="2015" name="PLoS ONE">
        <title>Comprehensive Evaluation of Toxoplasma gondii VEG and Neospora caninum LIV Genomes with Tachyzoite Stage Transcriptome and Proteome Defines Novel Transcript Features.</title>
        <authorList>
            <person name="Ramaprasad A."/>
            <person name="Mourier T."/>
            <person name="Naeem R."/>
            <person name="Malas T.B."/>
            <person name="Moussa E."/>
            <person name="Panigrahi A."/>
            <person name="Vermont S.J."/>
            <person name="Otto T.D."/>
            <person name="Wastling J."/>
            <person name="Pain A."/>
        </authorList>
    </citation>
    <scope>NUCLEOTIDE SEQUENCE</scope>
    <source>
        <strain evidence="1">Liverpool</strain>
    </source>
</reference>
<protein>
    <submittedName>
        <fullName evidence="1">GH22156, related</fullName>
    </submittedName>
</protein>
<organism evidence="1">
    <name type="scientific">Neospora caninum (strain Liverpool)</name>
    <dbReference type="NCBI Taxonomy" id="572307"/>
    <lineage>
        <taxon>Eukaryota</taxon>
        <taxon>Sar</taxon>
        <taxon>Alveolata</taxon>
        <taxon>Apicomplexa</taxon>
        <taxon>Conoidasida</taxon>
        <taxon>Coccidia</taxon>
        <taxon>Eucoccidiorida</taxon>
        <taxon>Eimeriorina</taxon>
        <taxon>Sarcocystidae</taxon>
        <taxon>Neospora</taxon>
    </lineage>
</organism>
<name>A0A0F7UFH2_NEOCL</name>